<dbReference type="Gramene" id="RZC58113">
    <property type="protein sequence ID" value="RZC58113"/>
    <property type="gene ID" value="C5167_005412"/>
</dbReference>
<protein>
    <submittedName>
        <fullName evidence="2">Uncharacterized protein</fullName>
    </submittedName>
</protein>
<evidence type="ECO:0000313" key="2">
    <source>
        <dbReference type="EMBL" id="RZC58113.1"/>
    </source>
</evidence>
<sequence length="115" mass="12352">MLAGKFNLVWFRHQRRTHGKRWLRHQHDAGGGGPDAGASGGGGGGSAGTVHSRDAIGYQYRLPTQCLCNVRLCPFLTKASMEGKWFNAPNGHGVAPLQGGHIKCLSDPCTEKKLT</sequence>
<keyword evidence="3" id="KW-1185">Reference proteome</keyword>
<evidence type="ECO:0000313" key="3">
    <source>
        <dbReference type="Proteomes" id="UP000316621"/>
    </source>
</evidence>
<evidence type="ECO:0000256" key="1">
    <source>
        <dbReference type="SAM" id="MobiDB-lite"/>
    </source>
</evidence>
<dbReference type="EMBL" id="CM010718">
    <property type="protein sequence ID" value="RZC58113.1"/>
    <property type="molecule type" value="Genomic_DNA"/>
</dbReference>
<organism evidence="2 3">
    <name type="scientific">Papaver somniferum</name>
    <name type="common">Opium poppy</name>
    <dbReference type="NCBI Taxonomy" id="3469"/>
    <lineage>
        <taxon>Eukaryota</taxon>
        <taxon>Viridiplantae</taxon>
        <taxon>Streptophyta</taxon>
        <taxon>Embryophyta</taxon>
        <taxon>Tracheophyta</taxon>
        <taxon>Spermatophyta</taxon>
        <taxon>Magnoliopsida</taxon>
        <taxon>Ranunculales</taxon>
        <taxon>Papaveraceae</taxon>
        <taxon>Papaveroideae</taxon>
        <taxon>Papaver</taxon>
    </lineage>
</organism>
<proteinExistence type="predicted"/>
<dbReference type="AlphaFoldDB" id="A0A4Y7JAH7"/>
<name>A0A4Y7JAH7_PAPSO</name>
<reference evidence="2 3" key="1">
    <citation type="journal article" date="2018" name="Science">
        <title>The opium poppy genome and morphinan production.</title>
        <authorList>
            <person name="Guo L."/>
            <person name="Winzer T."/>
            <person name="Yang X."/>
            <person name="Li Y."/>
            <person name="Ning Z."/>
            <person name="He Z."/>
            <person name="Teodor R."/>
            <person name="Lu Y."/>
            <person name="Bowser T.A."/>
            <person name="Graham I.A."/>
            <person name="Ye K."/>
        </authorList>
    </citation>
    <scope>NUCLEOTIDE SEQUENCE [LARGE SCALE GENOMIC DNA]</scope>
    <source>
        <strain evidence="3">cv. HN1</strain>
        <tissue evidence="2">Leaves</tissue>
    </source>
</reference>
<gene>
    <name evidence="2" type="ORF">C5167_005412</name>
</gene>
<dbReference type="Proteomes" id="UP000316621">
    <property type="component" value="Chromosome 4"/>
</dbReference>
<feature type="region of interest" description="Disordered" evidence="1">
    <location>
        <begin position="21"/>
        <end position="48"/>
    </location>
</feature>
<feature type="compositionally biased region" description="Gly residues" evidence="1">
    <location>
        <begin position="29"/>
        <end position="47"/>
    </location>
</feature>
<accession>A0A4Y7JAH7</accession>